<reference evidence="2 3" key="1">
    <citation type="submission" date="2024-03" db="EMBL/GenBank/DDBJ databases">
        <title>Novel species of the genus Variovorax.</title>
        <authorList>
            <person name="Liu Q."/>
            <person name="Xin Y.-H."/>
        </authorList>
    </citation>
    <scope>NUCLEOTIDE SEQUENCE [LARGE SCALE GENOMIC DNA]</scope>
    <source>
        <strain evidence="2 3">KACC 18901</strain>
    </source>
</reference>
<dbReference type="PANTHER" id="PTHR34846:SF11">
    <property type="entry name" value="4-CARBOXYMUCONOLACTONE DECARBOXYLASE FAMILY PROTEIN (AFU_ORTHOLOGUE AFUA_6G11590)"/>
    <property type="match status" value="1"/>
</dbReference>
<protein>
    <submittedName>
        <fullName evidence="2">Carboxymuconolactone decarboxylase family protein</fullName>
    </submittedName>
</protein>
<evidence type="ECO:0000259" key="1">
    <source>
        <dbReference type="Pfam" id="PF02627"/>
    </source>
</evidence>
<dbReference type="InterPro" id="IPR003779">
    <property type="entry name" value="CMD-like"/>
</dbReference>
<dbReference type="Gene3D" id="1.20.1290.10">
    <property type="entry name" value="AhpD-like"/>
    <property type="match status" value="1"/>
</dbReference>
<gene>
    <name evidence="2" type="ORF">WKW79_36345</name>
</gene>
<keyword evidence="3" id="KW-1185">Reference proteome</keyword>
<dbReference type="RefSeq" id="WP_340340085.1">
    <property type="nucleotide sequence ID" value="NZ_JBBKZS010000055.1"/>
</dbReference>
<proteinExistence type="predicted"/>
<sequence length="243" mass="26496">MIEQGHTQPWAERLPMPAAESMTNAQRAAAQSLIDGPRKAVLGPFIPLLQSPALMDRIGTLGEYLRFDSAIDTRLRELVTCAVARHVGNQFEWLLHGTLAVKAGVSADAIEGLRLGRRATPLAEDEQIVLDFTLELLQNNGVSQPTYAAVESRFGQRTVVELSALVGYFDMVSWVMNVAHTGVRLFSVQKVTVRALRIGAGFRRVPLASRCRFTSFCYPSHGLPGRANSELISAAGSCFPCSL</sequence>
<feature type="domain" description="Carboxymuconolactone decarboxylase-like" evidence="1">
    <location>
        <begin position="52"/>
        <end position="116"/>
    </location>
</feature>
<dbReference type="PANTHER" id="PTHR34846">
    <property type="entry name" value="4-CARBOXYMUCONOLACTONE DECARBOXYLASE FAMILY PROTEIN (AFU_ORTHOLOGUE AFUA_6G11590)"/>
    <property type="match status" value="1"/>
</dbReference>
<dbReference type="InterPro" id="IPR029032">
    <property type="entry name" value="AhpD-like"/>
</dbReference>
<dbReference type="EMBL" id="JBBKZS010000055">
    <property type="protein sequence ID" value="MEJ8860055.1"/>
    <property type="molecule type" value="Genomic_DNA"/>
</dbReference>
<evidence type="ECO:0000313" key="3">
    <source>
        <dbReference type="Proteomes" id="UP001367030"/>
    </source>
</evidence>
<organism evidence="2 3">
    <name type="scientific">Variovorax robiniae</name>
    <dbReference type="NCBI Taxonomy" id="1836199"/>
    <lineage>
        <taxon>Bacteria</taxon>
        <taxon>Pseudomonadati</taxon>
        <taxon>Pseudomonadota</taxon>
        <taxon>Betaproteobacteria</taxon>
        <taxon>Burkholderiales</taxon>
        <taxon>Comamonadaceae</taxon>
        <taxon>Variovorax</taxon>
    </lineage>
</organism>
<dbReference type="Pfam" id="PF02627">
    <property type="entry name" value="CMD"/>
    <property type="match status" value="1"/>
</dbReference>
<evidence type="ECO:0000313" key="2">
    <source>
        <dbReference type="EMBL" id="MEJ8860055.1"/>
    </source>
</evidence>
<accession>A0ABU8XJL9</accession>
<dbReference type="SUPFAM" id="SSF69118">
    <property type="entry name" value="AhpD-like"/>
    <property type="match status" value="1"/>
</dbReference>
<dbReference type="Proteomes" id="UP001367030">
    <property type="component" value="Unassembled WGS sequence"/>
</dbReference>
<name>A0ABU8XJL9_9BURK</name>
<comment type="caution">
    <text evidence="2">The sequence shown here is derived from an EMBL/GenBank/DDBJ whole genome shotgun (WGS) entry which is preliminary data.</text>
</comment>